<name>A0A9P7YHL9_9HELO</name>
<dbReference type="AlphaFoldDB" id="A0A9P7YHL9"/>
<keyword evidence="2" id="KW-1185">Reference proteome</keyword>
<evidence type="ECO:0008006" key="3">
    <source>
        <dbReference type="Google" id="ProtNLM"/>
    </source>
</evidence>
<gene>
    <name evidence="1" type="ORF">BJ875DRAFT_510847</name>
</gene>
<dbReference type="Proteomes" id="UP000824998">
    <property type="component" value="Unassembled WGS sequence"/>
</dbReference>
<protein>
    <recommendedName>
        <fullName evidence="3">Fungal N-terminal domain-containing protein</fullName>
    </recommendedName>
</protein>
<sequence length="369" mass="40537">MDPLSITAAVVGLVAATARVASLISGCLSKTPSASDQIRQILSDIGALKTCLCGLQTLFVGTNLLPSSRQSMIQVDHLALTLTETILTIDELENLSNSASSGFSILFDMKENQEVNNIARKLKRHKSSLSLILNILQCHSDLEARSAQHNLHKLVEQLLLSNLDISRRLKSLEDVNSVQSDLKSCLEEHQDEENAMDDLNSMQSGHTDITLPSTVHDALYTSRVYKRTRMYESDVSFSTSTLRPHAFSVFSELTLSDISSLSVIALPLYLADVSNGEYYHFGEYIDTEKASIGLSKTPTNSTSSSFSTQGWLSDAPLEFTWYDASPENSSRQSLGVESPAARSYRLIVLGDINSGKIDLVKQVSYIVTY</sequence>
<proteinExistence type="predicted"/>
<reference evidence="1" key="1">
    <citation type="journal article" date="2021" name="IMA Fungus">
        <title>Genomic characterization of three marine fungi, including Emericellopsis atlantica sp. nov. with signatures of a generalist lifestyle and marine biomass degradation.</title>
        <authorList>
            <person name="Hagestad O.C."/>
            <person name="Hou L."/>
            <person name="Andersen J.H."/>
            <person name="Hansen E.H."/>
            <person name="Altermark B."/>
            <person name="Li C."/>
            <person name="Kuhnert E."/>
            <person name="Cox R.J."/>
            <person name="Crous P.W."/>
            <person name="Spatafora J.W."/>
            <person name="Lail K."/>
            <person name="Amirebrahimi M."/>
            <person name="Lipzen A."/>
            <person name="Pangilinan J."/>
            <person name="Andreopoulos W."/>
            <person name="Hayes R.D."/>
            <person name="Ng V."/>
            <person name="Grigoriev I.V."/>
            <person name="Jackson S.A."/>
            <person name="Sutton T.D.S."/>
            <person name="Dobson A.D.W."/>
            <person name="Rama T."/>
        </authorList>
    </citation>
    <scope>NUCLEOTIDE SEQUENCE</scope>
    <source>
        <strain evidence="1">TRa018bII</strain>
    </source>
</reference>
<evidence type="ECO:0000313" key="1">
    <source>
        <dbReference type="EMBL" id="KAG9233974.1"/>
    </source>
</evidence>
<dbReference type="OrthoDB" id="19923at2759"/>
<organism evidence="1 2">
    <name type="scientific">Amylocarpus encephaloides</name>
    <dbReference type="NCBI Taxonomy" id="45428"/>
    <lineage>
        <taxon>Eukaryota</taxon>
        <taxon>Fungi</taxon>
        <taxon>Dikarya</taxon>
        <taxon>Ascomycota</taxon>
        <taxon>Pezizomycotina</taxon>
        <taxon>Leotiomycetes</taxon>
        <taxon>Helotiales</taxon>
        <taxon>Helotiales incertae sedis</taxon>
        <taxon>Amylocarpus</taxon>
    </lineage>
</organism>
<comment type="caution">
    <text evidence="1">The sequence shown here is derived from an EMBL/GenBank/DDBJ whole genome shotgun (WGS) entry which is preliminary data.</text>
</comment>
<accession>A0A9P7YHL9</accession>
<evidence type="ECO:0000313" key="2">
    <source>
        <dbReference type="Proteomes" id="UP000824998"/>
    </source>
</evidence>
<dbReference type="EMBL" id="MU251480">
    <property type="protein sequence ID" value="KAG9233974.1"/>
    <property type="molecule type" value="Genomic_DNA"/>
</dbReference>